<feature type="region of interest" description="Disordered" evidence="1">
    <location>
        <begin position="1"/>
        <end position="25"/>
    </location>
</feature>
<feature type="region of interest" description="Disordered" evidence="1">
    <location>
        <begin position="220"/>
        <end position="263"/>
    </location>
</feature>
<keyword evidence="3" id="KW-1185">Reference proteome</keyword>
<evidence type="ECO:0000313" key="2">
    <source>
        <dbReference type="EMBL" id="GII28420.1"/>
    </source>
</evidence>
<accession>A0A8J3TJP6</accession>
<protein>
    <submittedName>
        <fullName evidence="2">Uncharacterized protein</fullName>
    </submittedName>
</protein>
<evidence type="ECO:0000313" key="3">
    <source>
        <dbReference type="Proteomes" id="UP000650628"/>
    </source>
</evidence>
<feature type="compositionally biased region" description="Low complexity" evidence="1">
    <location>
        <begin position="153"/>
        <end position="164"/>
    </location>
</feature>
<feature type="region of interest" description="Disordered" evidence="1">
    <location>
        <begin position="125"/>
        <end position="174"/>
    </location>
</feature>
<dbReference type="AlphaFoldDB" id="A0A8J3TJP6"/>
<gene>
    <name evidence="2" type="ORF">Pmi06nite_18620</name>
</gene>
<dbReference type="Proteomes" id="UP000650628">
    <property type="component" value="Unassembled WGS sequence"/>
</dbReference>
<evidence type="ECO:0000256" key="1">
    <source>
        <dbReference type="SAM" id="MobiDB-lite"/>
    </source>
</evidence>
<comment type="caution">
    <text evidence="2">The sequence shown here is derived from an EMBL/GenBank/DDBJ whole genome shotgun (WGS) entry which is preliminary data.</text>
</comment>
<sequence>MNGRSDTNEGFDAEGHEMSTHRSHRIDRFTAERLLRGETAGPDQLAKLLAAAAAPAERGELAGEEAAVAAFREAHLVPALQPRKRSMIKTALLKFVTLKVAAAALSATAVGGVALAAGTGHLPESLGGPAPSVRPTATHDTGKAPTAGDKHPSASSSSSSSSSPSPSPSPSLVGLCRAYQAGAGDNPGKALDNPAFTHLITVAGGKDKVAAYCADRLKTRAGKAPASHPTGAPKTHPTGAPKIHPTGAPKTHPTGAPSTRPGH</sequence>
<proteinExistence type="predicted"/>
<dbReference type="EMBL" id="BOOO01000009">
    <property type="protein sequence ID" value="GII28420.1"/>
    <property type="molecule type" value="Genomic_DNA"/>
</dbReference>
<reference evidence="2 3" key="1">
    <citation type="submission" date="2021-01" db="EMBL/GenBank/DDBJ databases">
        <title>Whole genome shotgun sequence of Planotetraspora mira NBRC 15435.</title>
        <authorList>
            <person name="Komaki H."/>
            <person name="Tamura T."/>
        </authorList>
    </citation>
    <scope>NUCLEOTIDE SEQUENCE [LARGE SCALE GENOMIC DNA]</scope>
    <source>
        <strain evidence="2 3">NBRC 15435</strain>
    </source>
</reference>
<organism evidence="2 3">
    <name type="scientific">Planotetraspora mira</name>
    <dbReference type="NCBI Taxonomy" id="58121"/>
    <lineage>
        <taxon>Bacteria</taxon>
        <taxon>Bacillati</taxon>
        <taxon>Actinomycetota</taxon>
        <taxon>Actinomycetes</taxon>
        <taxon>Streptosporangiales</taxon>
        <taxon>Streptosporangiaceae</taxon>
        <taxon>Planotetraspora</taxon>
    </lineage>
</organism>
<name>A0A8J3TJP6_9ACTN</name>
<feature type="compositionally biased region" description="Basic and acidic residues" evidence="1">
    <location>
        <begin position="13"/>
        <end position="25"/>
    </location>
</feature>